<evidence type="ECO:0000259" key="1">
    <source>
        <dbReference type="Pfam" id="PF13482"/>
    </source>
</evidence>
<dbReference type="SUPFAM" id="SSF53098">
    <property type="entry name" value="Ribonuclease H-like"/>
    <property type="match status" value="1"/>
</dbReference>
<dbReference type="InterPro" id="IPR038720">
    <property type="entry name" value="YprB_RNase_H-like_dom"/>
</dbReference>
<gene>
    <name evidence="2" type="ORF">H8S01_02785</name>
</gene>
<organism evidence="2 3">
    <name type="scientific">Lachnospira hominis</name>
    <name type="common">ex Liu et al. 2021</name>
    <dbReference type="NCBI Taxonomy" id="2763051"/>
    <lineage>
        <taxon>Bacteria</taxon>
        <taxon>Bacillati</taxon>
        <taxon>Bacillota</taxon>
        <taxon>Clostridia</taxon>
        <taxon>Lachnospirales</taxon>
        <taxon>Lachnospiraceae</taxon>
        <taxon>Lachnospira</taxon>
    </lineage>
</organism>
<dbReference type="Pfam" id="PF13482">
    <property type="entry name" value="RNase_H_2"/>
    <property type="match status" value="1"/>
</dbReference>
<feature type="domain" description="YprB ribonuclease H-like" evidence="1">
    <location>
        <begin position="33"/>
        <end position="205"/>
    </location>
</feature>
<dbReference type="RefSeq" id="WP_186836101.1">
    <property type="nucleotide sequence ID" value="NZ_JACOPD010000002.1"/>
</dbReference>
<name>A0ABR7FXK5_9FIRM</name>
<dbReference type="EMBL" id="JACOPD010000002">
    <property type="protein sequence ID" value="MBC5679886.1"/>
    <property type="molecule type" value="Genomic_DNA"/>
</dbReference>
<dbReference type="Proteomes" id="UP000628463">
    <property type="component" value="Unassembled WGS sequence"/>
</dbReference>
<sequence>MQIITNTLDTYTYHELADILHSYNNTAAVSDFLFFDIETTGFSARNSMCYLIGCVSLNNENFIIKQFFADNPSDCDDEKKMLTEFMHFASGFKYIVHFNGDVFDIPYLKERMYINGMPEHQFPESIDLFKKSKSLSPLFKLENYKQKTIEHFLGINRSDKSDGGELINVYKQYLTGKTLGKNVTSEYNMLLLHNHDDVCNLPFICHVLSYNQIWNEETYKSTSFSITDGYAFNNNPVKEITFSITLPCCVPKDVSYGNDLFYIKLSKNLLKLRTKIHECELKYFYTDYKNYYYLPDEDYAIHKSISAFVDKSRRIPAKASTCYSKKKGSFIAQPADIVTPSFKNDNKDNISYFEASDSFFNSPQKINNYVYKTITSLL</sequence>
<keyword evidence="3" id="KW-1185">Reference proteome</keyword>
<comment type="caution">
    <text evidence="2">The sequence shown here is derived from an EMBL/GenBank/DDBJ whole genome shotgun (WGS) entry which is preliminary data.</text>
</comment>
<dbReference type="PANTHER" id="PTHR38462">
    <property type="entry name" value="EXONUCLEASE-LIKE PROTEIN"/>
    <property type="match status" value="1"/>
</dbReference>
<dbReference type="Gene3D" id="3.30.420.10">
    <property type="entry name" value="Ribonuclease H-like superfamily/Ribonuclease H"/>
    <property type="match status" value="1"/>
</dbReference>
<accession>A0ABR7FXK5</accession>
<reference evidence="2 3" key="1">
    <citation type="submission" date="2020-08" db="EMBL/GenBank/DDBJ databases">
        <title>Genome public.</title>
        <authorList>
            <person name="Liu C."/>
            <person name="Sun Q."/>
        </authorList>
    </citation>
    <scope>NUCLEOTIDE SEQUENCE [LARGE SCALE GENOMIC DNA]</scope>
    <source>
        <strain evidence="2 3">NSJ-43</strain>
    </source>
</reference>
<protein>
    <submittedName>
        <fullName evidence="2">Ribonuclease H-like domain-containing protein</fullName>
    </submittedName>
</protein>
<evidence type="ECO:0000313" key="2">
    <source>
        <dbReference type="EMBL" id="MBC5679886.1"/>
    </source>
</evidence>
<dbReference type="PANTHER" id="PTHR38462:SF1">
    <property type="entry name" value="YPRB RIBONUCLEASE H-LIKE DOMAIN-CONTAINING PROTEIN"/>
    <property type="match status" value="1"/>
</dbReference>
<dbReference type="InterPro" id="IPR012337">
    <property type="entry name" value="RNaseH-like_sf"/>
</dbReference>
<evidence type="ECO:0000313" key="3">
    <source>
        <dbReference type="Proteomes" id="UP000628463"/>
    </source>
</evidence>
<proteinExistence type="predicted"/>
<dbReference type="InterPro" id="IPR036397">
    <property type="entry name" value="RNaseH_sf"/>
</dbReference>